<dbReference type="PANTHER" id="PTHR13789:SF309">
    <property type="entry name" value="PUTATIVE (AFU_ORTHOLOGUE AFUA_6G14510)-RELATED"/>
    <property type="match status" value="1"/>
</dbReference>
<dbReference type="PANTHER" id="PTHR13789">
    <property type="entry name" value="MONOOXYGENASE"/>
    <property type="match status" value="1"/>
</dbReference>
<dbReference type="Pfam" id="PF01494">
    <property type="entry name" value="FAD_binding_3"/>
    <property type="match status" value="1"/>
</dbReference>
<dbReference type="Gene3D" id="3.50.50.60">
    <property type="entry name" value="FAD/NAD(P)-binding domain"/>
    <property type="match status" value="1"/>
</dbReference>
<reference evidence="4 5" key="1">
    <citation type="submission" date="2016-10" db="EMBL/GenBank/DDBJ databases">
        <authorList>
            <person name="de Groot N.N."/>
        </authorList>
    </citation>
    <scope>NUCLEOTIDE SEQUENCE [LARGE SCALE GENOMIC DNA]</scope>
    <source>
        <strain evidence="4 5">DSM 43357</strain>
    </source>
</reference>
<dbReference type="EMBL" id="FOBF01000002">
    <property type="protein sequence ID" value="SEK70755.1"/>
    <property type="molecule type" value="Genomic_DNA"/>
</dbReference>
<accession>A0A1H7JBR9</accession>
<dbReference type="GO" id="GO:0071949">
    <property type="term" value="F:FAD binding"/>
    <property type="evidence" value="ECO:0007669"/>
    <property type="project" value="InterPro"/>
</dbReference>
<dbReference type="Proteomes" id="UP000198953">
    <property type="component" value="Unassembled WGS sequence"/>
</dbReference>
<protein>
    <submittedName>
        <fullName evidence="4">2-polyprenyl-6-methoxyphenol hydroxylase</fullName>
    </submittedName>
</protein>
<evidence type="ECO:0000256" key="1">
    <source>
        <dbReference type="ARBA" id="ARBA00023002"/>
    </source>
</evidence>
<gene>
    <name evidence="4" type="ORF">SAMN05660976_01044</name>
</gene>
<sequence>MRIAVVGAGLGGVAAAAGLHRLGHEVTLFERGPELREAGTGIVVMPNGLRALDALGLGGDVRGHVMRVSGGGLRDWRGRPLLVTDLAQARQEVEMPAMADRAELHRALRAPLPAGLVRTATPVERLEPGPAGVTLISGGGPVARADAVIAADGTRSTLRAQLFPGHPGVRRTGRMDLRGMLPRPAGLATELLATQLVDRRSGAMFGLFPIGENRLYWFTDSVLHGGPPGADEARRQMLALMADWHPLVTALIEATPPADVHVDAICHLAEPLPAFAAGRVALLGDAAHAMSPDLGQGAAQAFEDAAALCRHLAGAEPADAARRLLDYDAERRPSANRVMRAASRQSRLTSRTGIAASLRDTLLRAVPSRLATRRLAALWHVQDEPPGARDVAAGQ</sequence>
<dbReference type="RefSeq" id="WP_091098653.1">
    <property type="nucleotide sequence ID" value="NZ_FOBF01000002.1"/>
</dbReference>
<evidence type="ECO:0000313" key="5">
    <source>
        <dbReference type="Proteomes" id="UP000198953"/>
    </source>
</evidence>
<proteinExistence type="predicted"/>
<keyword evidence="1" id="KW-0560">Oxidoreductase</keyword>
<keyword evidence="5" id="KW-1185">Reference proteome</keyword>
<dbReference type="InterPro" id="IPR002938">
    <property type="entry name" value="FAD-bd"/>
</dbReference>
<dbReference type="InterPro" id="IPR036188">
    <property type="entry name" value="FAD/NAD-bd_sf"/>
</dbReference>
<dbReference type="GO" id="GO:0004497">
    <property type="term" value="F:monooxygenase activity"/>
    <property type="evidence" value="ECO:0007669"/>
    <property type="project" value="UniProtKB-KW"/>
</dbReference>
<dbReference type="OrthoDB" id="9782160at2"/>
<evidence type="ECO:0000256" key="2">
    <source>
        <dbReference type="ARBA" id="ARBA00023033"/>
    </source>
</evidence>
<dbReference type="AlphaFoldDB" id="A0A1H7JBR9"/>
<dbReference type="STRING" id="46177.SAMN05660976_01044"/>
<dbReference type="SUPFAM" id="SSF51905">
    <property type="entry name" value="FAD/NAD(P)-binding domain"/>
    <property type="match status" value="1"/>
</dbReference>
<evidence type="ECO:0000259" key="3">
    <source>
        <dbReference type="Pfam" id="PF01494"/>
    </source>
</evidence>
<keyword evidence="2" id="KW-0503">Monooxygenase</keyword>
<organism evidence="4 5">
    <name type="scientific">Nonomuraea pusilla</name>
    <dbReference type="NCBI Taxonomy" id="46177"/>
    <lineage>
        <taxon>Bacteria</taxon>
        <taxon>Bacillati</taxon>
        <taxon>Actinomycetota</taxon>
        <taxon>Actinomycetes</taxon>
        <taxon>Streptosporangiales</taxon>
        <taxon>Streptosporangiaceae</taxon>
        <taxon>Nonomuraea</taxon>
    </lineage>
</organism>
<dbReference type="InterPro" id="IPR050493">
    <property type="entry name" value="FAD-dep_Monooxygenase_BioMet"/>
</dbReference>
<dbReference type="PRINTS" id="PR00420">
    <property type="entry name" value="RNGMNOXGNASE"/>
</dbReference>
<feature type="domain" description="FAD-binding" evidence="3">
    <location>
        <begin position="3"/>
        <end position="341"/>
    </location>
</feature>
<evidence type="ECO:0000313" key="4">
    <source>
        <dbReference type="EMBL" id="SEK70755.1"/>
    </source>
</evidence>
<name>A0A1H7JBR9_9ACTN</name>